<dbReference type="Pfam" id="PF13207">
    <property type="entry name" value="AAA_17"/>
    <property type="match status" value="1"/>
</dbReference>
<dbReference type="AlphaFoldDB" id="A0A126QZI1"/>
<feature type="binding site" evidence="3">
    <location>
        <begin position="8"/>
        <end position="15"/>
    </location>
    <ligand>
        <name>ATP</name>
        <dbReference type="ChEBI" id="CHEBI:30616"/>
    </ligand>
</feature>
<comment type="similarity">
    <text evidence="3">Belongs to the UPF0200 family.</text>
</comment>
<evidence type="ECO:0000313" key="5">
    <source>
        <dbReference type="Proteomes" id="UP000066376"/>
    </source>
</evidence>
<keyword evidence="2 3" id="KW-0067">ATP-binding</keyword>
<dbReference type="RefSeq" id="WP_067146302.1">
    <property type="nucleotide sequence ID" value="NZ_CP014265.1"/>
</dbReference>
<dbReference type="InterPro" id="IPR027417">
    <property type="entry name" value="P-loop_NTPase"/>
</dbReference>
<dbReference type="GeneID" id="28488973"/>
<evidence type="ECO:0000256" key="3">
    <source>
        <dbReference type="HAMAP-Rule" id="MF_01111"/>
    </source>
</evidence>
<keyword evidence="1 3" id="KW-0547">Nucleotide-binding</keyword>
<dbReference type="KEGG" id="mol:YLM1_0677"/>
<dbReference type="STRING" id="294671.YLM1_0677"/>
<evidence type="ECO:0000313" key="4">
    <source>
        <dbReference type="EMBL" id="AMK15234.1"/>
    </source>
</evidence>
<dbReference type="PANTHER" id="PTHR41930:SF1">
    <property type="entry name" value="DEPHOSPHO-COA KINASE"/>
    <property type="match status" value="1"/>
</dbReference>
<organism evidence="4 5">
    <name type="scientific">Methanobrevibacter olleyae</name>
    <dbReference type="NCBI Taxonomy" id="294671"/>
    <lineage>
        <taxon>Archaea</taxon>
        <taxon>Methanobacteriati</taxon>
        <taxon>Methanobacteriota</taxon>
        <taxon>Methanomada group</taxon>
        <taxon>Methanobacteria</taxon>
        <taxon>Methanobacteriales</taxon>
        <taxon>Methanobacteriaceae</taxon>
        <taxon>Methanobrevibacter</taxon>
    </lineage>
</organism>
<dbReference type="InterPro" id="IPR022970">
    <property type="entry name" value="NTP_hydrolase-rel"/>
</dbReference>
<dbReference type="GO" id="GO:0005524">
    <property type="term" value="F:ATP binding"/>
    <property type="evidence" value="ECO:0007669"/>
    <property type="project" value="UniProtKB-UniRule"/>
</dbReference>
<keyword evidence="5" id="KW-1185">Reference proteome</keyword>
<dbReference type="Proteomes" id="UP000066376">
    <property type="component" value="Chromosome"/>
</dbReference>
<keyword evidence="4" id="KW-0808">Transferase</keyword>
<evidence type="ECO:0000256" key="2">
    <source>
        <dbReference type="ARBA" id="ARBA00022840"/>
    </source>
</evidence>
<protein>
    <recommendedName>
        <fullName evidence="3">UPF0200 protein YLM1_0677</fullName>
    </recommendedName>
</protein>
<gene>
    <name evidence="4" type="ORF">YLM1_0677</name>
</gene>
<accession>A0A126QZI1</accession>
<reference evidence="5" key="2">
    <citation type="submission" date="2016-02" db="EMBL/GenBank/DDBJ databases">
        <title>The draft genome sequence of the rumen methanogen Methanobrevibacter olleyae YLM1.</title>
        <authorList>
            <consortium name="New Zealand Agricultural Greenhouse Gas Research Centre/Pastoral Greenhouse Gas Research Consortium"/>
            <person name="Kelly W.J."/>
            <person name="Li D."/>
            <person name="Lambie S.C."/>
            <person name="Attwood G.T."/>
            <person name="Altermann E."/>
            <person name="Leahy S.C."/>
        </authorList>
    </citation>
    <scope>NUCLEOTIDE SEQUENCE [LARGE SCALE GENOMIC DNA]</scope>
    <source>
        <strain evidence="5">YLM1</strain>
    </source>
</reference>
<dbReference type="Gene3D" id="3.40.50.300">
    <property type="entry name" value="P-loop containing nucleotide triphosphate hydrolases"/>
    <property type="match status" value="1"/>
</dbReference>
<dbReference type="HAMAP" id="MF_01111">
    <property type="entry name" value="UPF0200"/>
    <property type="match status" value="1"/>
</dbReference>
<dbReference type="GO" id="GO:0016301">
    <property type="term" value="F:kinase activity"/>
    <property type="evidence" value="ECO:0007669"/>
    <property type="project" value="UniProtKB-KW"/>
</dbReference>
<evidence type="ECO:0000256" key="1">
    <source>
        <dbReference type="ARBA" id="ARBA00022741"/>
    </source>
</evidence>
<dbReference type="PANTHER" id="PTHR41930">
    <property type="entry name" value="UPF0200 PROTEIN MJ1399"/>
    <property type="match status" value="1"/>
</dbReference>
<dbReference type="PATRIC" id="fig|294671.3.peg.703"/>
<reference evidence="4 5" key="1">
    <citation type="journal article" date="2016" name="Genome Announc.">
        <title>Draft Genome Sequence of the Rumen Methanogen Methanobrevibacter olleyae YLM1.</title>
        <authorList>
            <person name="Kelly W.J."/>
            <person name="Li D."/>
            <person name="Lambie S.C."/>
            <person name="Cox F."/>
            <person name="Attwood G.T."/>
            <person name="Altermann E."/>
            <person name="Leahy S.C."/>
        </authorList>
    </citation>
    <scope>NUCLEOTIDE SEQUENCE [LARGE SCALE GENOMIC DNA]</scope>
    <source>
        <strain evidence="4 5">YLM1</strain>
    </source>
</reference>
<sequence>MKVIGVIGLPGSGKSLFFDMAKEKGVVVVSMGDIIREKAAERGENIGTIARKLREEHGQYIVAKLTIEKIKEFLEKDTDAKVILVEGIRSPYEIEMFEVNFDNFTSVSLYASPKTRFERVTLRNRKDDSSVYEDFKERDQRELDFGIGSVIATADYLIKNEDSFEEYKEQVVEFFEKEMD</sequence>
<name>A0A126QZI1_METOL</name>
<dbReference type="EMBL" id="CP014265">
    <property type="protein sequence ID" value="AMK15234.1"/>
    <property type="molecule type" value="Genomic_DNA"/>
</dbReference>
<dbReference type="SUPFAM" id="SSF52540">
    <property type="entry name" value="P-loop containing nucleoside triphosphate hydrolases"/>
    <property type="match status" value="1"/>
</dbReference>
<keyword evidence="4" id="KW-0418">Kinase</keyword>
<proteinExistence type="inferred from homology"/>